<dbReference type="Gene3D" id="3.40.50.2020">
    <property type="match status" value="1"/>
</dbReference>
<evidence type="ECO:0000259" key="1">
    <source>
        <dbReference type="Pfam" id="PF14681"/>
    </source>
</evidence>
<reference evidence="3" key="1">
    <citation type="journal article" date="2015" name="MBio">
        <title>Genome-Resolved Metagenomic Analysis Reveals Roles for Candidate Phyla and Other Microbial Community Members in Biogeochemical Transformations in Oil Reservoirs.</title>
        <authorList>
            <person name="Hu P."/>
            <person name="Tom L."/>
            <person name="Singh A."/>
            <person name="Thomas B.C."/>
            <person name="Baker B.J."/>
            <person name="Piceno Y.M."/>
            <person name="Andersen G.L."/>
            <person name="Banfield J.F."/>
        </authorList>
    </citation>
    <scope>NUCLEOTIDE SEQUENCE [LARGE SCALE GENOMIC DNA]</scope>
</reference>
<proteinExistence type="predicted"/>
<dbReference type="Pfam" id="PF14681">
    <property type="entry name" value="UPRTase"/>
    <property type="match status" value="1"/>
</dbReference>
<organism evidence="2 3">
    <name type="scientific">candidate division WS6 bacterium 34_10</name>
    <dbReference type="NCBI Taxonomy" id="1641389"/>
    <lineage>
        <taxon>Bacteria</taxon>
        <taxon>Candidatus Dojkabacteria</taxon>
    </lineage>
</organism>
<keyword evidence="2" id="KW-0328">Glycosyltransferase</keyword>
<dbReference type="AlphaFoldDB" id="A0A101HGN6"/>
<evidence type="ECO:0000313" key="2">
    <source>
        <dbReference type="EMBL" id="KUK76520.1"/>
    </source>
</evidence>
<feature type="non-terminal residue" evidence="2">
    <location>
        <position position="167"/>
    </location>
</feature>
<keyword evidence="2" id="KW-0808">Transferase</keyword>
<comment type="caution">
    <text evidence="2">The sequence shown here is derived from an EMBL/GenBank/DDBJ whole genome shotgun (WGS) entry which is preliminary data.</text>
</comment>
<evidence type="ECO:0000313" key="3">
    <source>
        <dbReference type="Proteomes" id="UP000053904"/>
    </source>
</evidence>
<dbReference type="GO" id="GO:0016757">
    <property type="term" value="F:glycosyltransferase activity"/>
    <property type="evidence" value="ECO:0007669"/>
    <property type="project" value="UniProtKB-KW"/>
</dbReference>
<feature type="domain" description="Phosphoribosyltransferase" evidence="1">
    <location>
        <begin position="8"/>
        <end position="163"/>
    </location>
</feature>
<protein>
    <submittedName>
        <fullName evidence="2">Uracil phosphoribosyltransferase</fullName>
    </submittedName>
</protein>
<dbReference type="Proteomes" id="UP000053904">
    <property type="component" value="Unassembled WGS sequence"/>
</dbReference>
<sequence length="167" mass="18584">MSNFILLDNPVLKEVGLKLHDIKTKPHEYREYERKLGEYMGIELASRGVVPLKKVETETPLGSLKAKVVDDENIGIVNVLRAGTTMSLGFGDAYPNSCIAFVSAWRREENRMMVADTDYNRGIEDLKNRFVILADPALASGASLLATIEIISDYIEPKNTIICCLHA</sequence>
<accession>A0A101HGN6</accession>
<dbReference type="SUPFAM" id="SSF53271">
    <property type="entry name" value="PRTase-like"/>
    <property type="match status" value="1"/>
</dbReference>
<dbReference type="InterPro" id="IPR000836">
    <property type="entry name" value="PRTase_dom"/>
</dbReference>
<dbReference type="EMBL" id="LGGO01000140">
    <property type="protein sequence ID" value="KUK76520.1"/>
    <property type="molecule type" value="Genomic_DNA"/>
</dbReference>
<dbReference type="CDD" id="cd06223">
    <property type="entry name" value="PRTases_typeI"/>
    <property type="match status" value="1"/>
</dbReference>
<gene>
    <name evidence="2" type="ORF">XD93_0870</name>
</gene>
<dbReference type="InterPro" id="IPR029057">
    <property type="entry name" value="PRTase-like"/>
</dbReference>
<name>A0A101HGN6_9BACT</name>